<dbReference type="InterPro" id="IPR020476">
    <property type="entry name" value="Nudix_hydrolase"/>
</dbReference>
<dbReference type="Pfam" id="PF00293">
    <property type="entry name" value="NUDIX"/>
    <property type="match status" value="1"/>
</dbReference>
<accession>A0A518CI98</accession>
<evidence type="ECO:0000313" key="5">
    <source>
        <dbReference type="EMBL" id="QDU78958.1"/>
    </source>
</evidence>
<protein>
    <submittedName>
        <fullName evidence="5">NADH pyrophosphatase</fullName>
    </submittedName>
</protein>
<dbReference type="Proteomes" id="UP000317178">
    <property type="component" value="Chromosome"/>
</dbReference>
<dbReference type="Gene3D" id="3.90.79.10">
    <property type="entry name" value="Nucleoside Triphosphate Pyrophosphohydrolase"/>
    <property type="match status" value="1"/>
</dbReference>
<dbReference type="OrthoDB" id="9786141at2"/>
<evidence type="ECO:0000256" key="3">
    <source>
        <dbReference type="ARBA" id="ARBA00022842"/>
    </source>
</evidence>
<dbReference type="GO" id="GO:0016787">
    <property type="term" value="F:hydrolase activity"/>
    <property type="evidence" value="ECO:0007669"/>
    <property type="project" value="UniProtKB-KW"/>
</dbReference>
<evidence type="ECO:0000256" key="2">
    <source>
        <dbReference type="ARBA" id="ARBA00022801"/>
    </source>
</evidence>
<dbReference type="PRINTS" id="PR00502">
    <property type="entry name" value="NUDIXFAMILY"/>
</dbReference>
<dbReference type="InterPro" id="IPR015797">
    <property type="entry name" value="NUDIX_hydrolase-like_dom_sf"/>
</dbReference>
<proteinExistence type="predicted"/>
<dbReference type="RefSeq" id="WP_144993136.1">
    <property type="nucleotide sequence ID" value="NZ_CP036281.1"/>
</dbReference>
<evidence type="ECO:0000313" key="6">
    <source>
        <dbReference type="Proteomes" id="UP000317178"/>
    </source>
</evidence>
<dbReference type="PROSITE" id="PS51462">
    <property type="entry name" value="NUDIX"/>
    <property type="match status" value="1"/>
</dbReference>
<evidence type="ECO:0000256" key="1">
    <source>
        <dbReference type="ARBA" id="ARBA00001946"/>
    </source>
</evidence>
<reference evidence="5 6" key="1">
    <citation type="submission" date="2019-02" db="EMBL/GenBank/DDBJ databases">
        <title>Deep-cultivation of Planctomycetes and their phenomic and genomic characterization uncovers novel biology.</title>
        <authorList>
            <person name="Wiegand S."/>
            <person name="Jogler M."/>
            <person name="Boedeker C."/>
            <person name="Pinto D."/>
            <person name="Vollmers J."/>
            <person name="Rivas-Marin E."/>
            <person name="Kohn T."/>
            <person name="Peeters S.H."/>
            <person name="Heuer A."/>
            <person name="Rast P."/>
            <person name="Oberbeckmann S."/>
            <person name="Bunk B."/>
            <person name="Jeske O."/>
            <person name="Meyerdierks A."/>
            <person name="Storesund J.E."/>
            <person name="Kallscheuer N."/>
            <person name="Luecker S."/>
            <person name="Lage O.M."/>
            <person name="Pohl T."/>
            <person name="Merkel B.J."/>
            <person name="Hornburger P."/>
            <person name="Mueller R.-W."/>
            <person name="Bruemmer F."/>
            <person name="Labrenz M."/>
            <person name="Spormann A.M."/>
            <person name="Op den Camp H."/>
            <person name="Overmann J."/>
            <person name="Amann R."/>
            <person name="Jetten M.S.M."/>
            <person name="Mascher T."/>
            <person name="Medema M.H."/>
            <person name="Devos D.P."/>
            <person name="Kaster A.-K."/>
            <person name="Ovreas L."/>
            <person name="Rohde M."/>
            <person name="Galperin M.Y."/>
            <person name="Jogler C."/>
        </authorList>
    </citation>
    <scope>NUCLEOTIDE SEQUENCE [LARGE SCALE GENOMIC DNA]</scope>
    <source>
        <strain evidence="5 6">Pla110</strain>
    </source>
</reference>
<dbReference type="PANTHER" id="PTHR43222:SF2">
    <property type="entry name" value="NUDIX HYDROLASE 23, CHLOROPLASTIC"/>
    <property type="match status" value="1"/>
</dbReference>
<dbReference type="EMBL" id="CP036281">
    <property type="protein sequence ID" value="QDU78958.1"/>
    <property type="molecule type" value="Genomic_DNA"/>
</dbReference>
<dbReference type="AlphaFoldDB" id="A0A518CI98"/>
<comment type="cofactor">
    <cofactor evidence="1">
        <name>Mg(2+)</name>
        <dbReference type="ChEBI" id="CHEBI:18420"/>
    </cofactor>
</comment>
<dbReference type="Gene3D" id="2.20.70.10">
    <property type="match status" value="1"/>
</dbReference>
<keyword evidence="6" id="KW-1185">Reference proteome</keyword>
<sequence length="183" mass="21212">MVSYCPEEHGFEKKVPCGDDKQRYVCRDCDWVHYENPKIIVGAVCTWENKILMCRRGIEPRVGYWTIPAGFMEEGETAEQGAIREVFEESEARVQANALLAIYSIPRISQVQMFYRAEMLSPEIGIGIESLETRLFDWNEIPWNELAFPTVKWVLDHYQQSRELTNFAPFTVPADQVDWLAGK</sequence>
<feature type="domain" description="Nudix hydrolase" evidence="4">
    <location>
        <begin position="36"/>
        <end position="163"/>
    </location>
</feature>
<dbReference type="CDD" id="cd04511">
    <property type="entry name" value="NUDIX_Hydrolase"/>
    <property type="match status" value="1"/>
</dbReference>
<name>A0A518CI98_9PLAN</name>
<dbReference type="KEGG" id="plon:Pla110_06620"/>
<keyword evidence="2" id="KW-0378">Hydrolase</keyword>
<dbReference type="SUPFAM" id="SSF55811">
    <property type="entry name" value="Nudix"/>
    <property type="match status" value="1"/>
</dbReference>
<dbReference type="Pfam" id="PF14803">
    <property type="entry name" value="Zn_ribbon_Nudix"/>
    <property type="match status" value="1"/>
</dbReference>
<dbReference type="PANTHER" id="PTHR43222">
    <property type="entry name" value="NUDIX HYDROLASE 23"/>
    <property type="match status" value="1"/>
</dbReference>
<organism evidence="5 6">
    <name type="scientific">Polystyrenella longa</name>
    <dbReference type="NCBI Taxonomy" id="2528007"/>
    <lineage>
        <taxon>Bacteria</taxon>
        <taxon>Pseudomonadati</taxon>
        <taxon>Planctomycetota</taxon>
        <taxon>Planctomycetia</taxon>
        <taxon>Planctomycetales</taxon>
        <taxon>Planctomycetaceae</taxon>
        <taxon>Polystyrenella</taxon>
    </lineage>
</organism>
<dbReference type="InterPro" id="IPR000086">
    <property type="entry name" value="NUDIX_hydrolase_dom"/>
</dbReference>
<gene>
    <name evidence="5" type="ORF">Pla110_06620</name>
</gene>
<keyword evidence="3" id="KW-0460">Magnesium</keyword>
<dbReference type="InterPro" id="IPR029401">
    <property type="entry name" value="Nudix_N"/>
</dbReference>
<evidence type="ECO:0000259" key="4">
    <source>
        <dbReference type="PROSITE" id="PS51462"/>
    </source>
</evidence>